<feature type="region of interest" description="Disordered" evidence="1">
    <location>
        <begin position="164"/>
        <end position="230"/>
    </location>
</feature>
<dbReference type="RefSeq" id="WP_249480047.1">
    <property type="nucleotide sequence ID" value="NZ_CP097218.1"/>
</dbReference>
<keyword evidence="3" id="KW-1185">Reference proteome</keyword>
<dbReference type="Gene3D" id="3.40.50.300">
    <property type="entry name" value="P-loop containing nucleotide triphosphate hydrolases"/>
    <property type="match status" value="1"/>
</dbReference>
<dbReference type="InterPro" id="IPR027417">
    <property type="entry name" value="P-loop_NTPase"/>
</dbReference>
<dbReference type="SUPFAM" id="SSF52540">
    <property type="entry name" value="P-loop containing nucleoside triphosphate hydrolases"/>
    <property type="match status" value="1"/>
</dbReference>
<dbReference type="Proteomes" id="UP001055868">
    <property type="component" value="Chromosome"/>
</dbReference>
<reference evidence="2" key="1">
    <citation type="submission" date="2022-05" db="EMBL/GenBank/DDBJ databases">
        <title>Genomic analysis of Brachybacterium sp. CBA3104.</title>
        <authorList>
            <person name="Roh S.W."/>
            <person name="Kim Y.B."/>
            <person name="Kim Y."/>
        </authorList>
    </citation>
    <scope>NUCLEOTIDE SEQUENCE</scope>
    <source>
        <strain evidence="2">CBA3104</strain>
    </source>
</reference>
<proteinExistence type="predicted"/>
<name>A0ABY4N7Y4_9MICO</name>
<dbReference type="EMBL" id="CP097218">
    <property type="protein sequence ID" value="UQN30663.1"/>
    <property type="molecule type" value="Genomic_DNA"/>
</dbReference>
<dbReference type="Pfam" id="PF13671">
    <property type="entry name" value="AAA_33"/>
    <property type="match status" value="1"/>
</dbReference>
<feature type="compositionally biased region" description="Basic residues" evidence="1">
    <location>
        <begin position="387"/>
        <end position="396"/>
    </location>
</feature>
<sequence>MTVRLVTGPPCAGKSSFVREHAAPGDLVVDYDDILTSLGGDRADRDGPRRGAADMVRAALEKHLPSDRDAWVIRTLPDPAERHAHAARIGADEVLVLTAPAPDLKRRARDAGRPEWTADVIDTWWDRYRAHDDDHSPDMGPTPTGDTSAMHRTTLSRAQQTGALNFATSPETDPAGAGDGDGTEEPKDGTGDSGEAPKEEQPKPKPRAKPEAPAGPDLGYPVGTPTADMTPDQRAAYWKFQAFKHDDEALAAKSPEEREAYWRSLARTAESANKRGPGYVAGLEASAQEAAQAELSAEDRTVLEQQSKLVRYAVKAQLPGVSAEDFDVLMGVLNPQALIGEDGDPDEQQIEKIGALVQREPRRQQHGGQRDPGEGSAAEDARERYNRRFRNKNRSR</sequence>
<evidence type="ECO:0000313" key="2">
    <source>
        <dbReference type="EMBL" id="UQN30663.1"/>
    </source>
</evidence>
<feature type="region of interest" description="Disordered" evidence="1">
    <location>
        <begin position="355"/>
        <end position="396"/>
    </location>
</feature>
<protein>
    <submittedName>
        <fullName evidence="2">AAA family ATPase</fullName>
    </submittedName>
</protein>
<feature type="compositionally biased region" description="Basic and acidic residues" evidence="1">
    <location>
        <begin position="184"/>
        <end position="203"/>
    </location>
</feature>
<evidence type="ECO:0000256" key="1">
    <source>
        <dbReference type="SAM" id="MobiDB-lite"/>
    </source>
</evidence>
<feature type="compositionally biased region" description="Basic and acidic residues" evidence="1">
    <location>
        <begin position="359"/>
        <end position="386"/>
    </location>
</feature>
<organism evidence="2 3">
    <name type="scientific">Brachybacterium kimchii</name>
    <dbReference type="NCBI Taxonomy" id="2942909"/>
    <lineage>
        <taxon>Bacteria</taxon>
        <taxon>Bacillati</taxon>
        <taxon>Actinomycetota</taxon>
        <taxon>Actinomycetes</taxon>
        <taxon>Micrococcales</taxon>
        <taxon>Dermabacteraceae</taxon>
        <taxon>Brachybacterium</taxon>
    </lineage>
</organism>
<gene>
    <name evidence="2" type="ORF">M4486_05000</name>
</gene>
<accession>A0ABY4N7Y4</accession>
<evidence type="ECO:0000313" key="3">
    <source>
        <dbReference type="Proteomes" id="UP001055868"/>
    </source>
</evidence>